<evidence type="ECO:0000256" key="3">
    <source>
        <dbReference type="PROSITE-ProRule" id="PRU00339"/>
    </source>
</evidence>
<proteinExistence type="predicted"/>
<keyword evidence="1" id="KW-0677">Repeat</keyword>
<dbReference type="InterPro" id="IPR051685">
    <property type="entry name" value="Ycf3/AcsC/BcsC/TPR_MFPF"/>
</dbReference>
<dbReference type="EMBL" id="CAJJDP010000034">
    <property type="protein sequence ID" value="CAD8158055.1"/>
    <property type="molecule type" value="Genomic_DNA"/>
</dbReference>
<dbReference type="PANTHER" id="PTHR44943">
    <property type="entry name" value="CELLULOSE SYNTHASE OPERON PROTEIN C"/>
    <property type="match status" value="1"/>
</dbReference>
<dbReference type="PANTHER" id="PTHR44943:SF4">
    <property type="entry name" value="TPR REPEAT-CONTAINING PROTEIN MJ0798"/>
    <property type="match status" value="1"/>
</dbReference>
<dbReference type="InterPro" id="IPR013105">
    <property type="entry name" value="TPR_2"/>
</dbReference>
<accession>A0A8S1TYW6</accession>
<evidence type="ECO:0000313" key="5">
    <source>
        <dbReference type="Proteomes" id="UP000683925"/>
    </source>
</evidence>
<organism evidence="4 5">
    <name type="scientific">Paramecium octaurelia</name>
    <dbReference type="NCBI Taxonomy" id="43137"/>
    <lineage>
        <taxon>Eukaryota</taxon>
        <taxon>Sar</taxon>
        <taxon>Alveolata</taxon>
        <taxon>Ciliophora</taxon>
        <taxon>Intramacronucleata</taxon>
        <taxon>Oligohymenophorea</taxon>
        <taxon>Peniculida</taxon>
        <taxon>Parameciidae</taxon>
        <taxon>Paramecium</taxon>
    </lineage>
</organism>
<feature type="repeat" description="TPR" evidence="3">
    <location>
        <begin position="99"/>
        <end position="132"/>
    </location>
</feature>
<name>A0A8S1TYW6_PAROT</name>
<keyword evidence="5" id="KW-1185">Reference proteome</keyword>
<protein>
    <recommendedName>
        <fullName evidence="6">Tetratricopeptide repeat protein</fullName>
    </recommendedName>
</protein>
<keyword evidence="2 3" id="KW-0802">TPR repeat</keyword>
<evidence type="ECO:0000313" key="4">
    <source>
        <dbReference type="EMBL" id="CAD8158055.1"/>
    </source>
</evidence>
<dbReference type="AlphaFoldDB" id="A0A8S1TYW6"/>
<evidence type="ECO:0000256" key="1">
    <source>
        <dbReference type="ARBA" id="ARBA00022737"/>
    </source>
</evidence>
<sequence length="205" mass="25310">MVRFKTAFNIKQLKEFNNQQKRRQKEDTIQIYIKWLDQTRDQNNLIHIFRKIVEIQIINNRKLMSQLKAIDWKKHQNIIIQILRNILKKFRLYSESRYTNSAYCLAIILFKMNRVKEALKYYDQARQLDPKYLTYNYNEALPYYSEMNSLCEALEYFNFAIQNNPGNEEYYHYKGKLTLHFLREYFIFLIFIVRAEMKWVDLKKR</sequence>
<dbReference type="Pfam" id="PF07719">
    <property type="entry name" value="TPR_2"/>
    <property type="match status" value="1"/>
</dbReference>
<reference evidence="4" key="1">
    <citation type="submission" date="2021-01" db="EMBL/GenBank/DDBJ databases">
        <authorList>
            <consortium name="Genoscope - CEA"/>
            <person name="William W."/>
        </authorList>
    </citation>
    <scope>NUCLEOTIDE SEQUENCE</scope>
</reference>
<evidence type="ECO:0008006" key="6">
    <source>
        <dbReference type="Google" id="ProtNLM"/>
    </source>
</evidence>
<dbReference type="Proteomes" id="UP000683925">
    <property type="component" value="Unassembled WGS sequence"/>
</dbReference>
<dbReference type="PROSITE" id="PS50005">
    <property type="entry name" value="TPR"/>
    <property type="match status" value="1"/>
</dbReference>
<dbReference type="SMART" id="SM00028">
    <property type="entry name" value="TPR"/>
    <property type="match status" value="1"/>
</dbReference>
<evidence type="ECO:0000256" key="2">
    <source>
        <dbReference type="ARBA" id="ARBA00022803"/>
    </source>
</evidence>
<gene>
    <name evidence="4" type="ORF">POCTA_138.1.T0340315</name>
</gene>
<dbReference type="InterPro" id="IPR019734">
    <property type="entry name" value="TPR_rpt"/>
</dbReference>
<comment type="caution">
    <text evidence="4">The sequence shown here is derived from an EMBL/GenBank/DDBJ whole genome shotgun (WGS) entry which is preliminary data.</text>
</comment>